<keyword evidence="2" id="KW-1185">Reference proteome</keyword>
<evidence type="ECO:0000313" key="2">
    <source>
        <dbReference type="Proteomes" id="UP000826661"/>
    </source>
</evidence>
<protein>
    <submittedName>
        <fullName evidence="1">Uncharacterized protein</fullName>
    </submittedName>
</protein>
<dbReference type="EMBL" id="CP075869">
    <property type="protein sequence ID" value="QYT03556.1"/>
    <property type="molecule type" value="Genomic_DNA"/>
</dbReference>
<evidence type="ECO:0000313" key="1">
    <source>
        <dbReference type="EMBL" id="QYT03556.1"/>
    </source>
</evidence>
<dbReference type="AlphaFoldDB" id="A0A8G0LPX0"/>
<name>A0A8G0LPX0_9HYPO</name>
<proteinExistence type="predicted"/>
<reference evidence="1 2" key="1">
    <citation type="journal article" date="2021" name="BMC Genomics">
        <title>Telomere-to-telomere genome assembly of asparaginase-producing Trichoderma simmonsii.</title>
        <authorList>
            <person name="Chung D."/>
            <person name="Kwon Y.M."/>
            <person name="Yang Y."/>
        </authorList>
    </citation>
    <scope>NUCLEOTIDE SEQUENCE [LARGE SCALE GENOMIC DNA]</scope>
    <source>
        <strain evidence="1 2">GH-Sj1</strain>
    </source>
</reference>
<gene>
    <name evidence="1" type="ORF">H0G86_010505</name>
</gene>
<sequence>MTRIEPSCARFLVLKALAAEIKPDAPLPTEAKDEVPPPDPGQMQLFSFVKPSLVAGDYTIEVKQKVVDNSSGTTRDLEVRGKDTTSTQTFNVTAPQFALPVADLHSTYPPQGHSDQPNIAPHVVFNDTHLPWERDPTSSGSGAPWMAVFPFDCNHPAHPELRLSPEQLADIKTALSLKPQDAPTSTFSLMTTVKDYLKLEDKTNVLGTKVKIPLFSKDPNYTTMLNDETPIQVVFISAGLYRKLFFANGKPDIQQFKHCAHVRNINTRGVTGAGMADTGMFSVVHSKRSGPTDISASAAPRSQAVHLLSLEFLEELTLETVNPDQSKTPEPDGSLIALISLHSWTYLCEPPQSVNFIDSMRKIGIQMKRSQDQELDESEKAELDANIEDAPPNCYLRCPRSVLERVAPTKTDPKKMPDRLIDKRRIMARRMMDGYGMVRYRVQNGEETVGLFRGALLPVQPVPMPKSTWPHASNNGQDYQIFDKELSMMNITYSSAWQLGRVMASSDIAFVSALMRVRMRAYQSGIKASNLLQANSSINFKSQAHFFSSMPSTLSAVREASLASTPMPRIDLRSRWCRPSEEVDTSFHRTAFKVGVVAAIKTEGSAGSNEDIPIQDLFSPTSEDWRIMHDWILDKMYLDGIPTHYLITDPCMLPPESIRFFHIDTNWRDAFIDGALSCANHTATNFNDDIRDIIKAQFDIYLNSKVLVRLPTAGDPSEKLHLPQVPTFGFFLRSKIISAFKDLIVEIPFGNPDENKGKAPILVQKRLGSDILMILLDRQPDNGDIPIIKFTQPPHQQRFCVADYLGDNEATYLFRKLTFQHRDDSLDQFNEEITYKRDTPNSIYDWDSRCLNFQNMEQLFFSTSYVPPGLQSNPFAKFHEDNWAPAEIRHLNSSFIGIQLNDTMKYLSILPPDPNPVHVESLSVAVPGHRKLVRRQLQGGDFDAIAARIDQIKKSRHGDHAPLASETISSMTVQRPLASQPELEFPLSQQTPAHPLSMLLRAPTGIASHFIAPPELELATASPVAAGARTPTYAYMVYPRETLVPADKQSFVWRDVPFAGDLIVSVQRVVPLGDSIGLREIQITIPLGPSSGRKPQSGVKTIGGPGLIPTDVGSVRVRMLNNQRWVAALAVYGVYLQIRIVPRTNPDTYSEVTADNHELSFVISGMDTGFVTDAGKGENKETGKVQVAVVECYGTMNMDQGVASKKLTIDGKTGWKDK</sequence>
<organism evidence="1 2">
    <name type="scientific">Trichoderma simmonsii</name>
    <dbReference type="NCBI Taxonomy" id="1491479"/>
    <lineage>
        <taxon>Eukaryota</taxon>
        <taxon>Fungi</taxon>
        <taxon>Dikarya</taxon>
        <taxon>Ascomycota</taxon>
        <taxon>Pezizomycotina</taxon>
        <taxon>Sordariomycetes</taxon>
        <taxon>Hypocreomycetidae</taxon>
        <taxon>Hypocreales</taxon>
        <taxon>Hypocreaceae</taxon>
        <taxon>Trichoderma</taxon>
    </lineage>
</organism>
<dbReference type="Proteomes" id="UP000826661">
    <property type="component" value="Chromosome VI"/>
</dbReference>
<accession>A0A8G0LPX0</accession>